<keyword evidence="1" id="KW-0732">Signal</keyword>
<dbReference type="RefSeq" id="WP_277579601.1">
    <property type="nucleotide sequence ID" value="NZ_JANRMI010000006.1"/>
</dbReference>
<dbReference type="Pfam" id="PF18626">
    <property type="entry name" value="Gln_deamidase_2"/>
    <property type="match status" value="1"/>
</dbReference>
<evidence type="ECO:0000256" key="1">
    <source>
        <dbReference type="SAM" id="SignalP"/>
    </source>
</evidence>
<gene>
    <name evidence="3" type="ORF">NWE73_17215</name>
</gene>
<reference evidence="3" key="1">
    <citation type="submission" date="2022-08" db="EMBL/GenBank/DDBJ databases">
        <title>Novel Bdellovibrio Species Isolated from Svalbard: Designation Bdellovibrio svalbardensis.</title>
        <authorList>
            <person name="Mitchell R.J."/>
            <person name="Choi S.Y."/>
        </authorList>
    </citation>
    <scope>NUCLEOTIDE SEQUENCE</scope>
    <source>
        <strain evidence="3">PAP01</strain>
    </source>
</reference>
<dbReference type="Gene3D" id="3.10.620.30">
    <property type="match status" value="1"/>
</dbReference>
<accession>A0ABT6DMM8</accession>
<name>A0ABT6DMM8_9BACT</name>
<feature type="domain" description="Protein glutaminase" evidence="2">
    <location>
        <begin position="73"/>
        <end position="181"/>
    </location>
</feature>
<evidence type="ECO:0000259" key="2">
    <source>
        <dbReference type="Pfam" id="PF18626"/>
    </source>
</evidence>
<keyword evidence="4" id="KW-1185">Reference proteome</keyword>
<dbReference type="EMBL" id="JANRMI010000006">
    <property type="protein sequence ID" value="MDG0818126.1"/>
    <property type="molecule type" value="Genomic_DNA"/>
</dbReference>
<evidence type="ECO:0000313" key="3">
    <source>
        <dbReference type="EMBL" id="MDG0818126.1"/>
    </source>
</evidence>
<protein>
    <submittedName>
        <fullName evidence="3">Protein-glutamine glutaminase family protein</fullName>
    </submittedName>
</protein>
<feature type="chain" id="PRO_5047531202" evidence="1">
    <location>
        <begin position="20"/>
        <end position="258"/>
    </location>
</feature>
<dbReference type="Proteomes" id="UP001152321">
    <property type="component" value="Unassembled WGS sequence"/>
</dbReference>
<dbReference type="InterPro" id="IPR041325">
    <property type="entry name" value="Gln_deamidase_2"/>
</dbReference>
<evidence type="ECO:0000313" key="4">
    <source>
        <dbReference type="Proteomes" id="UP001152321"/>
    </source>
</evidence>
<proteinExistence type="predicted"/>
<organism evidence="3 4">
    <name type="scientific">Bdellovibrio svalbardensis</name>
    <dbReference type="NCBI Taxonomy" id="2972972"/>
    <lineage>
        <taxon>Bacteria</taxon>
        <taxon>Pseudomonadati</taxon>
        <taxon>Bdellovibrionota</taxon>
        <taxon>Bdellovibrionia</taxon>
        <taxon>Bdellovibrionales</taxon>
        <taxon>Pseudobdellovibrionaceae</taxon>
        <taxon>Bdellovibrio</taxon>
    </lineage>
</organism>
<comment type="caution">
    <text evidence="3">The sequence shown here is derived from an EMBL/GenBank/DDBJ whole genome shotgun (WGS) entry which is preliminary data.</text>
</comment>
<sequence length="258" mass="29130">MKFLKLAFLFLLGAIPAQADDLKSFAAGLDQTLRHVNRSGYSKPCSSEEFTTSSSRLGVYQGKKVTIVSEADAQKIFADLKNHSEIPYDFSFGGCEERAHEMSRLMMLKGITPLKGFASVDESKAPRLQIPHPTKKGEYIQWKYHVAPVILVAKNGELVPYTLDPSLAKKAIPTSEWLAEMTRHDPKMKVKMTFAPAMQYDVDGRIRINMTDKDFNQSIQDTLKDLKKKSQDPNGEAEYYFEKTRIEETVNMMDSGGY</sequence>
<feature type="signal peptide" evidence="1">
    <location>
        <begin position="1"/>
        <end position="19"/>
    </location>
</feature>